<dbReference type="CDD" id="cd00088">
    <property type="entry name" value="HPT"/>
    <property type="match status" value="1"/>
</dbReference>
<dbReference type="KEGG" id="atm:ANT_09060"/>
<proteinExistence type="predicted"/>
<dbReference type="SUPFAM" id="SSF47226">
    <property type="entry name" value="Histidine-containing phosphotransfer domain, HPT domain"/>
    <property type="match status" value="1"/>
</dbReference>
<dbReference type="HOGENOM" id="CLU_157042_2_0_0"/>
<evidence type="ECO:0000313" key="3">
    <source>
        <dbReference type="EMBL" id="BAJ62940.1"/>
    </source>
</evidence>
<evidence type="ECO:0000259" key="2">
    <source>
        <dbReference type="PROSITE" id="PS50894"/>
    </source>
</evidence>
<keyword evidence="4" id="KW-1185">Reference proteome</keyword>
<keyword evidence="1" id="KW-0597">Phosphoprotein</keyword>
<dbReference type="OrthoDB" id="196668at2"/>
<dbReference type="GO" id="GO:0000160">
    <property type="term" value="P:phosphorelay signal transduction system"/>
    <property type="evidence" value="ECO:0007669"/>
    <property type="project" value="InterPro"/>
</dbReference>
<dbReference type="GO" id="GO:0005737">
    <property type="term" value="C:cytoplasm"/>
    <property type="evidence" value="ECO:0007669"/>
    <property type="project" value="TreeGrafter"/>
</dbReference>
<dbReference type="GO" id="GO:0009927">
    <property type="term" value="F:histidine phosphotransfer kinase activity"/>
    <property type="evidence" value="ECO:0007669"/>
    <property type="project" value="InterPro"/>
</dbReference>
<dbReference type="Proteomes" id="UP000008922">
    <property type="component" value="Chromosome"/>
</dbReference>
<reference evidence="3 4" key="1">
    <citation type="submission" date="2010-12" db="EMBL/GenBank/DDBJ databases">
        <title>Whole genome sequence of Anaerolinea thermophila UNI-1.</title>
        <authorList>
            <person name="Narita-Yamada S."/>
            <person name="Kishi E."/>
            <person name="Watanabe Y."/>
            <person name="Takasaki K."/>
            <person name="Ankai A."/>
            <person name="Oguchi A."/>
            <person name="Fukui S."/>
            <person name="Takahashi M."/>
            <person name="Yashiro I."/>
            <person name="Hosoyama A."/>
            <person name="Sekiguchi Y."/>
            <person name="Hanada S."/>
            <person name="Fujita N."/>
        </authorList>
    </citation>
    <scope>NUCLEOTIDE SEQUENCE [LARGE SCALE GENOMIC DNA]</scope>
    <source>
        <strain evidence="4">DSM 14523 / JCM 11388 / NBRC 100420 / UNI-1</strain>
    </source>
</reference>
<sequence length="117" mass="12939">MINPEPLDKLRKFFGAEGESFVREVVTRYLQGVEGMLTDLERFLQQQDTVQFARVAHTLKGNSASVGAEEVSSLAAELEMMGRNGDLSGAPEKILLLRNAFSIAKNELEQMLRGKAP</sequence>
<feature type="modified residue" description="Phosphohistidine" evidence="1">
    <location>
        <position position="57"/>
    </location>
</feature>
<gene>
    <name evidence="3" type="ordered locus">ANT_09060</name>
</gene>
<protein>
    <recommendedName>
        <fullName evidence="2">HPt domain-containing protein</fullName>
    </recommendedName>
</protein>
<dbReference type="EMBL" id="AP012029">
    <property type="protein sequence ID" value="BAJ62940.1"/>
    <property type="molecule type" value="Genomic_DNA"/>
</dbReference>
<dbReference type="STRING" id="926569.ANT_09060"/>
<feature type="domain" description="HPt" evidence="2">
    <location>
        <begin position="18"/>
        <end position="111"/>
    </location>
</feature>
<organism evidence="3 4">
    <name type="scientific">Anaerolinea thermophila (strain DSM 14523 / JCM 11388 / NBRC 100420 / UNI-1)</name>
    <dbReference type="NCBI Taxonomy" id="926569"/>
    <lineage>
        <taxon>Bacteria</taxon>
        <taxon>Bacillati</taxon>
        <taxon>Chloroflexota</taxon>
        <taxon>Anaerolineae</taxon>
        <taxon>Anaerolineales</taxon>
        <taxon>Anaerolineaceae</taxon>
        <taxon>Anaerolinea</taxon>
    </lineage>
</organism>
<dbReference type="eggNOG" id="COG2198">
    <property type="taxonomic scope" value="Bacteria"/>
</dbReference>
<dbReference type="InterPro" id="IPR036641">
    <property type="entry name" value="HPT_dom_sf"/>
</dbReference>
<dbReference type="InParanoid" id="E8N3C6"/>
<dbReference type="InterPro" id="IPR045871">
    <property type="entry name" value="AHP1-5/YPD1"/>
</dbReference>
<dbReference type="AlphaFoldDB" id="E8N3C6"/>
<accession>E8N3C6</accession>
<dbReference type="RefSeq" id="WP_013559332.1">
    <property type="nucleotide sequence ID" value="NC_014960.1"/>
</dbReference>
<dbReference type="SMART" id="SM00073">
    <property type="entry name" value="HPT"/>
    <property type="match status" value="1"/>
</dbReference>
<dbReference type="InterPro" id="IPR008207">
    <property type="entry name" value="Sig_transdc_His_kin_Hpt_dom"/>
</dbReference>
<dbReference type="Gene3D" id="1.20.120.160">
    <property type="entry name" value="HPT domain"/>
    <property type="match status" value="1"/>
</dbReference>
<dbReference type="GO" id="GO:0043424">
    <property type="term" value="F:protein histidine kinase binding"/>
    <property type="evidence" value="ECO:0007669"/>
    <property type="project" value="InterPro"/>
</dbReference>
<dbReference type="Pfam" id="PF01627">
    <property type="entry name" value="Hpt"/>
    <property type="match status" value="1"/>
</dbReference>
<evidence type="ECO:0000313" key="4">
    <source>
        <dbReference type="Proteomes" id="UP000008922"/>
    </source>
</evidence>
<dbReference type="PANTHER" id="PTHR28242">
    <property type="entry name" value="PHOSPHORELAY INTERMEDIATE PROTEIN YPD1"/>
    <property type="match status" value="1"/>
</dbReference>
<name>E8N3C6_ANATU</name>
<dbReference type="PANTHER" id="PTHR28242:SF52">
    <property type="entry name" value="PHOSPHORELAY INTERMEDIATE PROTEIN YPD1"/>
    <property type="match status" value="1"/>
</dbReference>
<evidence type="ECO:0000256" key="1">
    <source>
        <dbReference type="PROSITE-ProRule" id="PRU00110"/>
    </source>
</evidence>
<dbReference type="PROSITE" id="PS50894">
    <property type="entry name" value="HPT"/>
    <property type="match status" value="1"/>
</dbReference>